<dbReference type="PANTHER" id="PTHR46470:SF4">
    <property type="entry name" value="5-AMINO-6-(5-PHOSPHO-D-RIBITYLAMINO)URACIL PHOSPHATASE YIGB"/>
    <property type="match status" value="1"/>
</dbReference>
<keyword evidence="2 4" id="KW-0378">Hydrolase</keyword>
<comment type="caution">
    <text evidence="4">The sequence shown here is derived from an EMBL/GenBank/DDBJ whole genome shotgun (WGS) entry which is preliminary data.</text>
</comment>
<dbReference type="RefSeq" id="WP_280760472.1">
    <property type="nucleotide sequence ID" value="NZ_JARXVC010000005.1"/>
</dbReference>
<dbReference type="SFLD" id="SFLDG01129">
    <property type="entry name" value="C1.5:_HAD__Beta-PGM__Phosphata"/>
    <property type="match status" value="1"/>
</dbReference>
<dbReference type="InterPro" id="IPR006439">
    <property type="entry name" value="HAD-SF_hydro_IA"/>
</dbReference>
<evidence type="ECO:0000256" key="2">
    <source>
        <dbReference type="ARBA" id="ARBA00022801"/>
    </source>
</evidence>
<evidence type="ECO:0000313" key="5">
    <source>
        <dbReference type="Proteomes" id="UP001160334"/>
    </source>
</evidence>
<dbReference type="SFLD" id="SFLDG01135">
    <property type="entry name" value="C1.5.6:_HAD__Beta-PGM__Phospha"/>
    <property type="match status" value="1"/>
</dbReference>
<evidence type="ECO:0000313" key="4">
    <source>
        <dbReference type="EMBL" id="MDH6281138.1"/>
    </source>
</evidence>
<proteinExistence type="predicted"/>
<dbReference type="InterPro" id="IPR036412">
    <property type="entry name" value="HAD-like_sf"/>
</dbReference>
<organism evidence="4 5">
    <name type="scientific">Prescottella agglutinans</name>
    <dbReference type="NCBI Taxonomy" id="1644129"/>
    <lineage>
        <taxon>Bacteria</taxon>
        <taxon>Bacillati</taxon>
        <taxon>Actinomycetota</taxon>
        <taxon>Actinomycetes</taxon>
        <taxon>Mycobacteriales</taxon>
        <taxon>Nocardiaceae</taxon>
        <taxon>Prescottella</taxon>
    </lineage>
</organism>
<accession>A0ABT6MA01</accession>
<dbReference type="EMBL" id="JARXVC010000005">
    <property type="protein sequence ID" value="MDH6281138.1"/>
    <property type="molecule type" value="Genomic_DNA"/>
</dbReference>
<protein>
    <submittedName>
        <fullName evidence="4">Hydrolase of the HAD superfamily</fullName>
    </submittedName>
</protein>
<evidence type="ECO:0000256" key="1">
    <source>
        <dbReference type="ARBA" id="ARBA00001946"/>
    </source>
</evidence>
<dbReference type="GO" id="GO:0016787">
    <property type="term" value="F:hydrolase activity"/>
    <property type="evidence" value="ECO:0007669"/>
    <property type="project" value="UniProtKB-KW"/>
</dbReference>
<dbReference type="PRINTS" id="PR00413">
    <property type="entry name" value="HADHALOGNASE"/>
</dbReference>
<comment type="cofactor">
    <cofactor evidence="1">
        <name>Mg(2+)</name>
        <dbReference type="ChEBI" id="CHEBI:18420"/>
    </cofactor>
</comment>
<sequence>MEGSIEAVLFDVDGTLVDHHTAAVRALTNAVHELIPGVNAASLTDRWFALERQAMDRYLAGELTFVEQRRHRVRSLAGEFGLPIESDEKIDMWFDRYLRTYERSWRAYPDALSTLRHLDIDKHLSLGVITNGDSAQQHDKLQAVGLDQFFSLVVVSSDVGAAKPDPEIFRTACDALGVAPFRALYIGDDYATDTAAAAAAGLQSLWLNRSPDSPRAARHPQIHTLTDLISYLDSSVPNEHSGDQLAP</sequence>
<dbReference type="Proteomes" id="UP001160334">
    <property type="component" value="Unassembled WGS sequence"/>
</dbReference>
<gene>
    <name evidence="4" type="ORF">M2280_002358</name>
</gene>
<dbReference type="InterPro" id="IPR051400">
    <property type="entry name" value="HAD-like_hydrolase"/>
</dbReference>
<keyword evidence="5" id="KW-1185">Reference proteome</keyword>
<evidence type="ECO:0000256" key="3">
    <source>
        <dbReference type="ARBA" id="ARBA00022842"/>
    </source>
</evidence>
<dbReference type="Gene3D" id="1.20.120.1600">
    <property type="match status" value="1"/>
</dbReference>
<name>A0ABT6MA01_9NOCA</name>
<dbReference type="NCBIfam" id="TIGR01509">
    <property type="entry name" value="HAD-SF-IA-v3"/>
    <property type="match status" value="1"/>
</dbReference>
<dbReference type="NCBIfam" id="TIGR01549">
    <property type="entry name" value="HAD-SF-IA-v1"/>
    <property type="match status" value="1"/>
</dbReference>
<dbReference type="Gene3D" id="3.40.50.1000">
    <property type="entry name" value="HAD superfamily/HAD-like"/>
    <property type="match status" value="1"/>
</dbReference>
<dbReference type="SFLD" id="SFLDS00003">
    <property type="entry name" value="Haloacid_Dehalogenase"/>
    <property type="match status" value="1"/>
</dbReference>
<dbReference type="Pfam" id="PF00702">
    <property type="entry name" value="Hydrolase"/>
    <property type="match status" value="1"/>
</dbReference>
<dbReference type="InterPro" id="IPR023214">
    <property type="entry name" value="HAD_sf"/>
</dbReference>
<dbReference type="PANTHER" id="PTHR46470">
    <property type="entry name" value="N-ACYLNEURAMINATE-9-PHOSPHATASE"/>
    <property type="match status" value="1"/>
</dbReference>
<dbReference type="SUPFAM" id="SSF56784">
    <property type="entry name" value="HAD-like"/>
    <property type="match status" value="1"/>
</dbReference>
<keyword evidence="3" id="KW-0460">Magnesium</keyword>
<reference evidence="4 5" key="1">
    <citation type="submission" date="2023-04" db="EMBL/GenBank/DDBJ databases">
        <title>Forest soil microbial communities from Buena Vista Peninsula, Colon Province, Panama.</title>
        <authorList>
            <person name="Bouskill N."/>
        </authorList>
    </citation>
    <scope>NUCLEOTIDE SEQUENCE [LARGE SCALE GENOMIC DNA]</scope>
    <source>
        <strain evidence="4 5">CFH S0262</strain>
    </source>
</reference>